<organism evidence="3 4">
    <name type="scientific">Streptomyces jeddahensis</name>
    <dbReference type="NCBI Taxonomy" id="1716141"/>
    <lineage>
        <taxon>Bacteria</taxon>
        <taxon>Bacillati</taxon>
        <taxon>Actinomycetota</taxon>
        <taxon>Actinomycetes</taxon>
        <taxon>Kitasatosporales</taxon>
        <taxon>Streptomycetaceae</taxon>
        <taxon>Streptomyces</taxon>
    </lineage>
</organism>
<feature type="signal peptide" evidence="2">
    <location>
        <begin position="1"/>
        <end position="20"/>
    </location>
</feature>
<feature type="region of interest" description="Disordered" evidence="1">
    <location>
        <begin position="68"/>
        <end position="109"/>
    </location>
</feature>
<gene>
    <name evidence="3" type="ORF">STSP_21030</name>
</gene>
<name>A0A177HUE5_9ACTN</name>
<keyword evidence="4" id="KW-1185">Reference proteome</keyword>
<dbReference type="EMBL" id="LOHS01000061">
    <property type="protein sequence ID" value="OAH14592.1"/>
    <property type="molecule type" value="Genomic_DNA"/>
</dbReference>
<evidence type="ECO:0000256" key="2">
    <source>
        <dbReference type="SAM" id="SignalP"/>
    </source>
</evidence>
<dbReference type="PATRIC" id="fig|1716141.3.peg.2208"/>
<proteinExistence type="predicted"/>
<evidence type="ECO:0000313" key="3">
    <source>
        <dbReference type="EMBL" id="OAH14592.1"/>
    </source>
</evidence>
<dbReference type="AlphaFoldDB" id="A0A177HUE5"/>
<reference evidence="3 4" key="1">
    <citation type="submission" date="2015-12" db="EMBL/GenBank/DDBJ databases">
        <title>Genome sequence of Streptomyces sp. G25.</title>
        <authorList>
            <person name="Poehlein A."/>
            <person name="Roettig A."/>
            <person name="Hiessl S."/>
            <person name="Hauschild P."/>
            <person name="Schauer J."/>
            <person name="Madkour M.H."/>
            <person name="Al-Ansari A.M."/>
            <person name="Almakishah N.H."/>
            <person name="Steinbuechel A."/>
            <person name="Daniel R."/>
        </authorList>
    </citation>
    <scope>NUCLEOTIDE SEQUENCE [LARGE SCALE GENOMIC DNA]</scope>
    <source>
        <strain evidence="4">G25(2015)</strain>
    </source>
</reference>
<protein>
    <submittedName>
        <fullName evidence="3">Uncharacterized protein</fullName>
    </submittedName>
</protein>
<comment type="caution">
    <text evidence="3">The sequence shown here is derived from an EMBL/GenBank/DDBJ whole genome shotgun (WGS) entry which is preliminary data.</text>
</comment>
<evidence type="ECO:0000256" key="1">
    <source>
        <dbReference type="SAM" id="MobiDB-lite"/>
    </source>
</evidence>
<feature type="chain" id="PRO_5039537797" evidence="2">
    <location>
        <begin position="21"/>
        <end position="109"/>
    </location>
</feature>
<dbReference type="RefSeq" id="WP_067275078.1">
    <property type="nucleotide sequence ID" value="NZ_LOHS01000061.1"/>
</dbReference>
<sequence length="109" mass="12394">MRAHRAKRAFVCVAAGFVLAGGTAIGTSGTAAAAAPATTTASAPTGEQCKWHKGYYDKHHKWHKGYWDCKSKHDDKHDKDRKDKHDKDRKDKHDKDRKDKHDKDRRNDN</sequence>
<evidence type="ECO:0000313" key="4">
    <source>
        <dbReference type="Proteomes" id="UP000077381"/>
    </source>
</evidence>
<keyword evidence="2" id="KW-0732">Signal</keyword>
<dbReference type="Proteomes" id="UP000077381">
    <property type="component" value="Unassembled WGS sequence"/>
</dbReference>
<accession>A0A177HUE5</accession>